<comment type="caution">
    <text evidence="4">The sequence shown here is derived from an EMBL/GenBank/DDBJ whole genome shotgun (WGS) entry which is preliminary data.</text>
</comment>
<organism evidence="4 5">
    <name type="scientific">Nocardia goodfellowii</name>
    <dbReference type="NCBI Taxonomy" id="882446"/>
    <lineage>
        <taxon>Bacteria</taxon>
        <taxon>Bacillati</taxon>
        <taxon>Actinomycetota</taxon>
        <taxon>Actinomycetes</taxon>
        <taxon>Mycobacteriales</taxon>
        <taxon>Nocardiaceae</taxon>
        <taxon>Nocardia</taxon>
    </lineage>
</organism>
<proteinExistence type="predicted"/>
<dbReference type="Gene3D" id="1.10.10.10">
    <property type="entry name" value="Winged helix-like DNA-binding domain superfamily/Winged helix DNA-binding domain"/>
    <property type="match status" value="1"/>
</dbReference>
<dbReference type="Pfam" id="PF03861">
    <property type="entry name" value="ANTAR"/>
    <property type="match status" value="1"/>
</dbReference>
<keyword evidence="5" id="KW-1185">Reference proteome</keyword>
<protein>
    <recommendedName>
        <fullName evidence="3">ANTAR domain-containing protein</fullName>
    </recommendedName>
</protein>
<dbReference type="Gene3D" id="3.30.450.40">
    <property type="match status" value="1"/>
</dbReference>
<dbReference type="SUPFAM" id="SSF55781">
    <property type="entry name" value="GAF domain-like"/>
    <property type="match status" value="1"/>
</dbReference>
<keyword evidence="2" id="KW-0804">Transcription</keyword>
<feature type="domain" description="ANTAR" evidence="3">
    <location>
        <begin position="191"/>
        <end position="252"/>
    </location>
</feature>
<gene>
    <name evidence="4" type="ORF">BJ987_003052</name>
</gene>
<name>A0ABS4QHK7_9NOCA</name>
<evidence type="ECO:0000256" key="2">
    <source>
        <dbReference type="ARBA" id="ARBA00023163"/>
    </source>
</evidence>
<dbReference type="Pfam" id="PF13185">
    <property type="entry name" value="GAF_2"/>
    <property type="match status" value="1"/>
</dbReference>
<evidence type="ECO:0000256" key="1">
    <source>
        <dbReference type="ARBA" id="ARBA00023015"/>
    </source>
</evidence>
<dbReference type="InterPro" id="IPR029016">
    <property type="entry name" value="GAF-like_dom_sf"/>
</dbReference>
<dbReference type="InterPro" id="IPR005561">
    <property type="entry name" value="ANTAR"/>
</dbReference>
<dbReference type="InterPro" id="IPR036388">
    <property type="entry name" value="WH-like_DNA-bd_sf"/>
</dbReference>
<sequence>MSAFAEVTTRFLTVLQQGDYRMSELCTAAAEVLSIERAAIAIDELDAGLQAWCATDSTAAAIEEVQAALGEGPGVTAIEDSSPVLVRDLRADNKRWPAFLGVLADRRINGSMLALPLQLGVVRLGVLDLYCARPRDLDRNTLAAGLHVADLVTTLLLSSSPRSGGGPARDSGGRVCEVTPLRDLLLTDQAATETGGGFEWWWQAGAANRAVHQAAGIVIAQAGASARGAYALLRGYAYGQGLSLTEVAERVVARRLRFGPENI</sequence>
<dbReference type="Proteomes" id="UP001519325">
    <property type="component" value="Unassembled WGS sequence"/>
</dbReference>
<keyword evidence="1" id="KW-0805">Transcription regulation</keyword>
<dbReference type="RefSeq" id="WP_209889882.1">
    <property type="nucleotide sequence ID" value="NZ_JAGGMR010000001.1"/>
</dbReference>
<evidence type="ECO:0000313" key="5">
    <source>
        <dbReference type="Proteomes" id="UP001519325"/>
    </source>
</evidence>
<dbReference type="SMART" id="SM01012">
    <property type="entry name" value="ANTAR"/>
    <property type="match status" value="1"/>
</dbReference>
<dbReference type="EMBL" id="JAGGMR010000001">
    <property type="protein sequence ID" value="MBP2190151.1"/>
    <property type="molecule type" value="Genomic_DNA"/>
</dbReference>
<dbReference type="InterPro" id="IPR003018">
    <property type="entry name" value="GAF"/>
</dbReference>
<evidence type="ECO:0000313" key="4">
    <source>
        <dbReference type="EMBL" id="MBP2190151.1"/>
    </source>
</evidence>
<reference evidence="4 5" key="1">
    <citation type="submission" date="2021-03" db="EMBL/GenBank/DDBJ databases">
        <title>Sequencing the genomes of 1000 actinobacteria strains.</title>
        <authorList>
            <person name="Klenk H.-P."/>
        </authorList>
    </citation>
    <scope>NUCLEOTIDE SEQUENCE [LARGE SCALE GENOMIC DNA]</scope>
    <source>
        <strain evidence="4 5">DSM 45516</strain>
    </source>
</reference>
<accession>A0ABS4QHK7</accession>
<dbReference type="PROSITE" id="PS50921">
    <property type="entry name" value="ANTAR"/>
    <property type="match status" value="1"/>
</dbReference>
<evidence type="ECO:0000259" key="3">
    <source>
        <dbReference type="PROSITE" id="PS50921"/>
    </source>
</evidence>